<gene>
    <name evidence="1" type="ORF">DMP07_04410</name>
</gene>
<dbReference type="AlphaFoldDB" id="A0A3N0AG74"/>
<dbReference type="Proteomes" id="UP000267368">
    <property type="component" value="Unassembled WGS sequence"/>
</dbReference>
<evidence type="ECO:0008006" key="3">
    <source>
        <dbReference type="Google" id="ProtNLM"/>
    </source>
</evidence>
<proteinExistence type="predicted"/>
<dbReference type="EMBL" id="QICB01000002">
    <property type="protein sequence ID" value="RNL20826.1"/>
    <property type="molecule type" value="Genomic_DNA"/>
</dbReference>
<sequence length="117" mass="13323">MPSGPMDEGSEEMQKLVTKAIEGKAPALYETDIEGRDPFEAVAVAHYFSVFNGWDWYMTEYDPASRMAYGFVNGLEGEFGYFSIAEFEQANKAAGFELIERDAYWRPRRLSDIDRIG</sequence>
<reference evidence="2" key="1">
    <citation type="submission" date="2018-05" db="EMBL/GenBank/DDBJ databases">
        <title>Genome Sequencing of selected type strains of the family Eggerthellaceae.</title>
        <authorList>
            <person name="Danylec N."/>
            <person name="Stoll D.A."/>
            <person name="Doetsch A."/>
            <person name="Huch M."/>
        </authorList>
    </citation>
    <scope>NUCLEOTIDE SEQUENCE [LARGE SCALE GENOMIC DNA]</scope>
    <source>
        <strain evidence="2">DSM 17537</strain>
    </source>
</reference>
<dbReference type="Pfam" id="PF11171">
    <property type="entry name" value="DUF2958"/>
    <property type="match status" value="1"/>
</dbReference>
<protein>
    <recommendedName>
        <fullName evidence="3">DUF2958 domain-containing protein</fullName>
    </recommendedName>
</protein>
<evidence type="ECO:0000313" key="1">
    <source>
        <dbReference type="EMBL" id="RNL20826.1"/>
    </source>
</evidence>
<comment type="caution">
    <text evidence="1">The sequence shown here is derived from an EMBL/GenBank/DDBJ whole genome shotgun (WGS) entry which is preliminary data.</text>
</comment>
<dbReference type="InterPro" id="IPR021341">
    <property type="entry name" value="DUF2958"/>
</dbReference>
<evidence type="ECO:0000313" key="2">
    <source>
        <dbReference type="Proteomes" id="UP000267368"/>
    </source>
</evidence>
<organism evidence="1 2">
    <name type="scientific">Slackia faecicanis</name>
    <dbReference type="NCBI Taxonomy" id="255723"/>
    <lineage>
        <taxon>Bacteria</taxon>
        <taxon>Bacillati</taxon>
        <taxon>Actinomycetota</taxon>
        <taxon>Coriobacteriia</taxon>
        <taxon>Eggerthellales</taxon>
        <taxon>Eggerthellaceae</taxon>
        <taxon>Slackia</taxon>
    </lineage>
</organism>
<accession>A0A3N0AG74</accession>
<name>A0A3N0AG74_9ACTN</name>
<keyword evidence="2" id="KW-1185">Reference proteome</keyword>